<evidence type="ECO:0000313" key="1">
    <source>
        <dbReference type="EMBL" id="AYO30607.1"/>
    </source>
</evidence>
<proteinExistence type="predicted"/>
<dbReference type="AlphaFoldDB" id="A0A3G2R6Z3"/>
<name>A0A3G2R6Z3_9FIRM</name>
<dbReference type="Proteomes" id="UP000280960">
    <property type="component" value="Chromosome"/>
</dbReference>
<dbReference type="InterPro" id="IPR027417">
    <property type="entry name" value="P-loop_NTPase"/>
</dbReference>
<dbReference type="KEGG" id="bacg:D2962_08215"/>
<reference evidence="1 2" key="1">
    <citation type="submission" date="2018-10" db="EMBL/GenBank/DDBJ databases">
        <authorList>
            <person name="Zhang X."/>
        </authorList>
    </citation>
    <scope>NUCLEOTIDE SEQUENCE [LARGE SCALE GENOMIC DNA]</scope>
    <source>
        <strain evidence="1 2">SK-G1</strain>
    </source>
</reference>
<dbReference type="Gene3D" id="3.40.50.300">
    <property type="entry name" value="P-loop containing nucleotide triphosphate hydrolases"/>
    <property type="match status" value="1"/>
</dbReference>
<evidence type="ECO:0008006" key="3">
    <source>
        <dbReference type="Google" id="ProtNLM"/>
    </source>
</evidence>
<protein>
    <recommendedName>
        <fullName evidence="3">Terminase</fullName>
    </recommendedName>
</protein>
<dbReference type="EMBL" id="CP033169">
    <property type="protein sequence ID" value="AYO30607.1"/>
    <property type="molecule type" value="Genomic_DNA"/>
</dbReference>
<organism evidence="1 2">
    <name type="scientific">Biomaibacter acetigenes</name>
    <dbReference type="NCBI Taxonomy" id="2316383"/>
    <lineage>
        <taxon>Bacteria</taxon>
        <taxon>Bacillati</taxon>
        <taxon>Bacillota</taxon>
        <taxon>Clostridia</taxon>
        <taxon>Thermosediminibacterales</taxon>
        <taxon>Tepidanaerobacteraceae</taxon>
        <taxon>Biomaibacter</taxon>
    </lineage>
</organism>
<evidence type="ECO:0000313" key="2">
    <source>
        <dbReference type="Proteomes" id="UP000280960"/>
    </source>
</evidence>
<keyword evidence="2" id="KW-1185">Reference proteome</keyword>
<accession>A0A3G2R6Z3</accession>
<dbReference type="Gene3D" id="3.30.420.240">
    <property type="match status" value="1"/>
</dbReference>
<sequence length="494" mass="56857">MARKNEEHNFLDPIWYIETFLWVRSKNKKIVPFYLNPVQRHYMAHRSKRDIVLKGRQHGFSTLKLAEYLHDTITNEATHTKIVAHKREAAGKLLAALKLMFFRIPPEFRPRVRYDNKYEFTFPDLESQITIASATDDAGRSETINNLLATEVAFWPNAEETLPGLLEAVPESGNICLESTPNGVGDPFYAEVQKARAGQSEFTLHLYPWWVNPEYKKPLRKGENLEPYSEEEIKLIAQYNLTPEQIKWRRAKIRRLGQRKFAREYECSFLQSGRPVFDATIIEHWPKKEPIYTDNYLRVWERPKPGERYAIGVDTSEGLPDGDRACAQVFKMSTWEQVAILHGALKPQVLAVYVDRLAREYRQGQPYGVILGVERNNHGHAVLVKLLEFETPGLYFFKPQNPGWDTNPATKFMMVDEAEEAVRRGLITIYDEATKGEMIAFEWKDNGSAGAPEGEGNHDDTVTALCIAWQMRKATQWQIWEPGGREGGRVMVIG</sequence>
<gene>
    <name evidence="1" type="ORF">D2962_08215</name>
</gene>
<dbReference type="RefSeq" id="WP_122014697.1">
    <property type="nucleotide sequence ID" value="NZ_CP033169.1"/>
</dbReference>